<dbReference type="Pfam" id="PF13868">
    <property type="entry name" value="TPH"/>
    <property type="match status" value="1"/>
</dbReference>
<dbReference type="InterPro" id="IPR043596">
    <property type="entry name" value="CFAP53/TCHP"/>
</dbReference>
<dbReference type="AlphaFoldDB" id="A0A8U0T9T3"/>
<dbReference type="CTD" id="220136"/>
<evidence type="ECO:0000256" key="8">
    <source>
        <dbReference type="SAM" id="Coils"/>
    </source>
</evidence>
<dbReference type="PANTHER" id="PTHR31183">
    <property type="entry name" value="TRICHOPLEIN KERATIN FILAMENT-BINDING PROTEIN FAMILY MEMBER"/>
    <property type="match status" value="1"/>
</dbReference>
<accession>A0A8U0T9T3</accession>
<feature type="coiled-coil region" evidence="8">
    <location>
        <begin position="224"/>
        <end position="262"/>
    </location>
</feature>
<dbReference type="RefSeq" id="XP_012904004.2">
    <property type="nucleotide sequence ID" value="XM_013048550.2"/>
</dbReference>
<evidence type="ECO:0000256" key="3">
    <source>
        <dbReference type="ARBA" id="ARBA00023054"/>
    </source>
</evidence>
<evidence type="ECO:0000256" key="6">
    <source>
        <dbReference type="ARBA" id="ARBA00033747"/>
    </source>
</evidence>
<keyword evidence="11" id="KW-0282">Flagellum</keyword>
<comment type="similarity">
    <text evidence="6">Belongs to the CFAP53 family.</text>
</comment>
<evidence type="ECO:0000313" key="10">
    <source>
        <dbReference type="Proteomes" id="UP000000715"/>
    </source>
</evidence>
<sequence length="625" mass="74253">MQLDLRLHFKLRRLISAILMNPRGRERGRWRHGEGRGEDCADSAPRLREEVGSTGVYGHHGDGTDFGPSHLPLTLLGAPWQPDFCTAEAGPAGLRRWHTAAAATPIPRDWKMYSQRFGIVQREVKGPTPKVVIVRAKPPKVHGAEQQLERIKRSHQKHHAILASIKSKERDCLKVEWDQHNDRKFVDSLVKARIKDAMQGFIINTEERRNKLRELLASEESGYLTEMQLKEETIKEKKDRMRDKTRLLKEKKEKERQDLVAEKLDQQFRERCEELRAELFCIHEKKVSEERKAQVAFNEELKRQKRVEEQMFSKLWEEDRLTKEKREAEEARRQKELVENTRLGLNAQITSIKAQRQAEQQLKEEEARFVENDKAQVKLEIEQDKLKKQKAKQEIRAALQKALQEKIEHIQQEYREEQDLDMKLVQRALQDLQEDADKKKQKREEMAREQEIYLQYVAQRREEERAQEKELDRILEAEKEKKLAEKDKELRLEKEARRQLVNEVMCTRKLQVQEKLQRKAKEQEERAMEQERINEGLKELNHAEKENFARRSSLAQEYRKQLQMQMSYQRQAREAQKEEERREFEAGVAANKICQDKIREILSFHRVLPRNIHPMRRACSDKLPP</sequence>
<dbReference type="Proteomes" id="UP000000715">
    <property type="component" value="Unplaced"/>
</dbReference>
<dbReference type="GO" id="GO:0030030">
    <property type="term" value="P:cell projection organization"/>
    <property type="evidence" value="ECO:0007669"/>
    <property type="project" value="UniProtKB-KW"/>
</dbReference>
<gene>
    <name evidence="11" type="primary">CFAP53</name>
</gene>
<comment type="subcellular location">
    <subcellularLocation>
        <location evidence="1">Cell projection</location>
        <location evidence="1">Cilium</location>
    </subcellularLocation>
</comment>
<feature type="coiled-coil region" evidence="8">
    <location>
        <begin position="372"/>
        <end position="546"/>
    </location>
</feature>
<evidence type="ECO:0000256" key="5">
    <source>
        <dbReference type="ARBA" id="ARBA00023273"/>
    </source>
</evidence>
<protein>
    <recommendedName>
        <fullName evidence="7">Cilia- and flagella-associated protein 53</fullName>
    </recommendedName>
</protein>
<dbReference type="PANTHER" id="PTHR31183:SF1">
    <property type="entry name" value="CILIA- AND FLAGELLA-ASSOCIATED PROTEIN 53"/>
    <property type="match status" value="1"/>
</dbReference>
<keyword evidence="4" id="KW-0969">Cilium</keyword>
<dbReference type="GeneID" id="101678970"/>
<keyword evidence="10" id="KW-1185">Reference proteome</keyword>
<keyword evidence="3 8" id="KW-0175">Coiled coil</keyword>
<feature type="domain" description="Trichohyalin-plectin-homology" evidence="9">
    <location>
        <begin position="269"/>
        <end position="601"/>
    </location>
</feature>
<evidence type="ECO:0000259" key="9">
    <source>
        <dbReference type="Pfam" id="PF13868"/>
    </source>
</evidence>
<evidence type="ECO:0000256" key="4">
    <source>
        <dbReference type="ARBA" id="ARBA00023069"/>
    </source>
</evidence>
<evidence type="ECO:0000256" key="2">
    <source>
        <dbReference type="ARBA" id="ARBA00022794"/>
    </source>
</evidence>
<dbReference type="OrthoDB" id="75950at2759"/>
<evidence type="ECO:0000256" key="1">
    <source>
        <dbReference type="ARBA" id="ARBA00004138"/>
    </source>
</evidence>
<evidence type="ECO:0000313" key="11">
    <source>
        <dbReference type="RefSeq" id="XP_012904004.2"/>
    </source>
</evidence>
<organism evidence="10 11">
    <name type="scientific">Mustela putorius furo</name>
    <name type="common">European domestic ferret</name>
    <name type="synonym">Mustela furo</name>
    <dbReference type="NCBI Taxonomy" id="9669"/>
    <lineage>
        <taxon>Eukaryota</taxon>
        <taxon>Metazoa</taxon>
        <taxon>Chordata</taxon>
        <taxon>Craniata</taxon>
        <taxon>Vertebrata</taxon>
        <taxon>Euteleostomi</taxon>
        <taxon>Mammalia</taxon>
        <taxon>Eutheria</taxon>
        <taxon>Laurasiatheria</taxon>
        <taxon>Carnivora</taxon>
        <taxon>Caniformia</taxon>
        <taxon>Musteloidea</taxon>
        <taxon>Mustelidae</taxon>
        <taxon>Mustelinae</taxon>
        <taxon>Mustela</taxon>
    </lineage>
</organism>
<dbReference type="GO" id="GO:0005930">
    <property type="term" value="C:axoneme"/>
    <property type="evidence" value="ECO:0007669"/>
    <property type="project" value="UniProtKB-ARBA"/>
</dbReference>
<feature type="coiled-coil region" evidence="8">
    <location>
        <begin position="318"/>
        <end position="348"/>
    </location>
</feature>
<keyword evidence="5" id="KW-0966">Cell projection</keyword>
<dbReference type="InterPro" id="IPR043597">
    <property type="entry name" value="TPH_dom"/>
</dbReference>
<keyword evidence="2" id="KW-0970">Cilium biogenesis/degradation</keyword>
<evidence type="ECO:0000256" key="7">
    <source>
        <dbReference type="ARBA" id="ARBA00033773"/>
    </source>
</evidence>
<reference evidence="11" key="1">
    <citation type="submission" date="2025-08" db="UniProtKB">
        <authorList>
            <consortium name="RefSeq"/>
        </authorList>
    </citation>
    <scope>IDENTIFICATION</scope>
    <source>
        <tissue evidence="11">Brain</tissue>
    </source>
</reference>
<dbReference type="KEGG" id="mpuf:101678970"/>
<name>A0A8U0T9T3_MUSPF</name>
<proteinExistence type="inferred from homology"/>